<dbReference type="AlphaFoldDB" id="A0A192H4U8"/>
<accession>A0A192H4U8</accession>
<keyword evidence="1" id="KW-0472">Membrane</keyword>
<feature type="transmembrane region" description="Helical" evidence="1">
    <location>
        <begin position="57"/>
        <end position="81"/>
    </location>
</feature>
<keyword evidence="1" id="KW-1133">Transmembrane helix</keyword>
<evidence type="ECO:0008006" key="4">
    <source>
        <dbReference type="Google" id="ProtNLM"/>
    </source>
</evidence>
<protein>
    <recommendedName>
        <fullName evidence="4">DUF4190 domain-containing protein</fullName>
    </recommendedName>
</protein>
<evidence type="ECO:0000256" key="1">
    <source>
        <dbReference type="SAM" id="Phobius"/>
    </source>
</evidence>
<dbReference type="STRING" id="375175.AYR53_11855"/>
<keyword evidence="1" id="KW-0812">Transmembrane</keyword>
<organism evidence="2 3">
    <name type="scientific">Loigolactobacillus backii</name>
    <dbReference type="NCBI Taxonomy" id="375175"/>
    <lineage>
        <taxon>Bacteria</taxon>
        <taxon>Bacillati</taxon>
        <taxon>Bacillota</taxon>
        <taxon>Bacilli</taxon>
        <taxon>Lactobacillales</taxon>
        <taxon>Lactobacillaceae</taxon>
        <taxon>Loigolactobacillus</taxon>
    </lineage>
</organism>
<dbReference type="RefSeq" id="WP_068280095.1">
    <property type="nucleotide sequence ID" value="NZ_CP014873.1"/>
</dbReference>
<dbReference type="EMBL" id="CP014873">
    <property type="protein sequence ID" value="ANK63405.1"/>
    <property type="molecule type" value="Genomic_DNA"/>
</dbReference>
<sequence>MGKTKSNSNVGLILNIIAGIAIILSLIPSIPHRSYFSAIAMFAGIFAYHNNKKSLGVILTIIAMILMTYFIVSGFMGIAFISKLGNI</sequence>
<dbReference type="GeneID" id="42982955"/>
<feature type="transmembrane region" description="Helical" evidence="1">
    <location>
        <begin position="34"/>
        <end position="50"/>
    </location>
</feature>
<evidence type="ECO:0000313" key="2">
    <source>
        <dbReference type="EMBL" id="ANK63405.1"/>
    </source>
</evidence>
<proteinExistence type="predicted"/>
<keyword evidence="3" id="KW-1185">Reference proteome</keyword>
<gene>
    <name evidence="2" type="ORF">AYR53_11855</name>
</gene>
<reference evidence="2 3" key="1">
    <citation type="submission" date="2016-03" db="EMBL/GenBank/DDBJ databases">
        <title>Pediococcus and Lactobacillus from brewery environment - whole genome sequencing and assembly.</title>
        <authorList>
            <person name="Behr J."/>
            <person name="Geissler A.J."/>
            <person name="Vogel R.F."/>
        </authorList>
    </citation>
    <scope>NUCLEOTIDE SEQUENCE [LARGE SCALE GENOMIC DNA]</scope>
    <source>
        <strain evidence="2 3">TMW 1.1989</strain>
    </source>
</reference>
<evidence type="ECO:0000313" key="3">
    <source>
        <dbReference type="Proteomes" id="UP000078582"/>
    </source>
</evidence>
<dbReference type="Proteomes" id="UP000078582">
    <property type="component" value="Chromosome"/>
</dbReference>
<name>A0A192H4U8_9LACO</name>
<feature type="transmembrane region" description="Helical" evidence="1">
    <location>
        <begin position="12"/>
        <end position="28"/>
    </location>
</feature>